<reference evidence="1 3" key="1">
    <citation type="submission" date="2016-10" db="EMBL/GenBank/DDBJ databases">
        <title>Complete Genome Sequence of Acetogen Clostridium formicoaceticum ATCC 27076.</title>
        <authorList>
            <person name="Bao T."/>
            <person name="Cheng C."/>
            <person name="Zhao J."/>
            <person name="Yang S.-T."/>
            <person name="Wang J."/>
            <person name="Wang M."/>
        </authorList>
    </citation>
    <scope>NUCLEOTIDE SEQUENCE [LARGE SCALE GENOMIC DNA]</scope>
    <source>
        <strain evidence="1 3">ATCC 27076</strain>
    </source>
</reference>
<dbReference type="EMBL" id="CP020559">
    <property type="protein sequence ID" value="ARE87049.1"/>
    <property type="molecule type" value="Genomic_DNA"/>
</dbReference>
<sequence length="66" mass="8062">MVNKQRQYKEEDLKTIELDLESLSIQLIDILKQYKAKGIIDDHQYQQHVEVKEKFLNYLQNKRKNQ</sequence>
<organism evidence="2 4">
    <name type="scientific">Clostridium formicaceticum</name>
    <dbReference type="NCBI Taxonomy" id="1497"/>
    <lineage>
        <taxon>Bacteria</taxon>
        <taxon>Bacillati</taxon>
        <taxon>Bacillota</taxon>
        <taxon>Clostridia</taxon>
        <taxon>Eubacteriales</taxon>
        <taxon>Clostridiaceae</taxon>
        <taxon>Clostridium</taxon>
    </lineage>
</organism>
<gene>
    <name evidence="1" type="ORF">BJL90_12585</name>
    <name evidence="2" type="ORF">CLFO_14350</name>
</gene>
<keyword evidence="3" id="KW-1185">Reference proteome</keyword>
<dbReference type="Proteomes" id="UP000177894">
    <property type="component" value="Chromosome"/>
</dbReference>
<dbReference type="RefSeq" id="WP_070968511.1">
    <property type="nucleotide sequence ID" value="NZ_CP017603.1"/>
</dbReference>
<dbReference type="KEGG" id="cfm:BJL90_12585"/>
<accession>A0AAC9RHF5</accession>
<dbReference type="AlphaFoldDB" id="A0AAC9RHF5"/>
<dbReference type="Proteomes" id="UP000192478">
    <property type="component" value="Chromosome"/>
</dbReference>
<reference evidence="2 4" key="2">
    <citation type="submission" date="2017-03" db="EMBL/GenBank/DDBJ databases">
        <title>Complete sequence of Clostridium formicaceticum DSM 92.</title>
        <authorList>
            <person name="Poehlein A."/>
            <person name="Karl M."/>
            <person name="Bengelsdorf F.R."/>
            <person name="Duerre P."/>
            <person name="Daniel R."/>
        </authorList>
    </citation>
    <scope>NUCLEOTIDE SEQUENCE [LARGE SCALE GENOMIC DNA]</scope>
    <source>
        <strain evidence="2 4">DSM 92</strain>
    </source>
</reference>
<protein>
    <submittedName>
        <fullName evidence="2">Uncharacterized protein</fullName>
    </submittedName>
</protein>
<evidence type="ECO:0000313" key="3">
    <source>
        <dbReference type="Proteomes" id="UP000177894"/>
    </source>
</evidence>
<evidence type="ECO:0000313" key="1">
    <source>
        <dbReference type="EMBL" id="AOY76626.1"/>
    </source>
</evidence>
<evidence type="ECO:0000313" key="4">
    <source>
        <dbReference type="Proteomes" id="UP000192478"/>
    </source>
</evidence>
<proteinExistence type="predicted"/>
<evidence type="ECO:0000313" key="2">
    <source>
        <dbReference type="EMBL" id="ARE87049.1"/>
    </source>
</evidence>
<name>A0AAC9RHF5_9CLOT</name>
<dbReference type="EMBL" id="CP017603">
    <property type="protein sequence ID" value="AOY76626.1"/>
    <property type="molecule type" value="Genomic_DNA"/>
</dbReference>